<name>A0A9D2HQH4_9BACT</name>
<evidence type="ECO:0000256" key="1">
    <source>
        <dbReference type="ARBA" id="ARBA00004117"/>
    </source>
</evidence>
<proteinExistence type="inferred from homology"/>
<feature type="domain" description="Flagellar hook protein FlgE D2" evidence="8">
    <location>
        <begin position="219"/>
        <end position="387"/>
    </location>
</feature>
<evidence type="ECO:0000313" key="11">
    <source>
        <dbReference type="Proteomes" id="UP000823821"/>
    </source>
</evidence>
<comment type="caution">
    <text evidence="10">The sequence shown here is derived from an EMBL/GenBank/DDBJ whole genome shotgun (WGS) entry which is preliminary data.</text>
</comment>
<dbReference type="InterPro" id="IPR011491">
    <property type="entry name" value="FlgE_D2"/>
</dbReference>
<dbReference type="PANTHER" id="PTHR30435:SF1">
    <property type="entry name" value="FLAGELLAR HOOK PROTEIN FLGE"/>
    <property type="match status" value="1"/>
</dbReference>
<dbReference type="InterPro" id="IPR037058">
    <property type="entry name" value="Falgellar_hook_FlgE_sf"/>
</dbReference>
<comment type="similarity">
    <text evidence="2 5">Belongs to the flagella basal body rod proteins family.</text>
</comment>
<dbReference type="NCBIfam" id="TIGR03506">
    <property type="entry name" value="FlgEFG_subfam"/>
    <property type="match status" value="2"/>
</dbReference>
<dbReference type="SUPFAM" id="SSF117143">
    <property type="entry name" value="Flagellar hook protein flgE"/>
    <property type="match status" value="1"/>
</dbReference>
<evidence type="ECO:0000256" key="4">
    <source>
        <dbReference type="ARBA" id="ARBA00023143"/>
    </source>
</evidence>
<gene>
    <name evidence="10" type="ORF">H9784_09000</name>
</gene>
<evidence type="ECO:0000259" key="7">
    <source>
        <dbReference type="Pfam" id="PF06429"/>
    </source>
</evidence>
<dbReference type="InterPro" id="IPR010930">
    <property type="entry name" value="Flg_bb/hook_C_dom"/>
</dbReference>
<dbReference type="InterPro" id="IPR053967">
    <property type="entry name" value="LlgE_F_G-like_D1"/>
</dbReference>
<evidence type="ECO:0000256" key="3">
    <source>
        <dbReference type="ARBA" id="ARBA00019015"/>
    </source>
</evidence>
<evidence type="ECO:0000259" key="6">
    <source>
        <dbReference type="Pfam" id="PF00460"/>
    </source>
</evidence>
<keyword evidence="10" id="KW-0969">Cilium</keyword>
<feature type="domain" description="Flagellar basal body rod protein N-terminal" evidence="6">
    <location>
        <begin position="10"/>
        <end position="38"/>
    </location>
</feature>
<dbReference type="GO" id="GO:0071978">
    <property type="term" value="P:bacterial-type flagellum-dependent swarming motility"/>
    <property type="evidence" value="ECO:0007669"/>
    <property type="project" value="TreeGrafter"/>
</dbReference>
<dbReference type="EMBL" id="DWZD01000047">
    <property type="protein sequence ID" value="HJA79683.1"/>
    <property type="molecule type" value="Genomic_DNA"/>
</dbReference>
<keyword evidence="4 5" id="KW-0975">Bacterial flagellum</keyword>
<feature type="domain" description="Flagellar basal-body/hook protein C-terminal" evidence="7">
    <location>
        <begin position="807"/>
        <end position="848"/>
    </location>
</feature>
<comment type="function">
    <text evidence="5">A flexible structure which links the flagellar filament to the drive apparatus in the basal body.</text>
</comment>
<evidence type="ECO:0000259" key="8">
    <source>
        <dbReference type="Pfam" id="PF07559"/>
    </source>
</evidence>
<evidence type="ECO:0000259" key="9">
    <source>
        <dbReference type="Pfam" id="PF22692"/>
    </source>
</evidence>
<dbReference type="PANTHER" id="PTHR30435">
    <property type="entry name" value="FLAGELLAR PROTEIN"/>
    <property type="match status" value="1"/>
</dbReference>
<dbReference type="GO" id="GO:0009425">
    <property type="term" value="C:bacterial-type flagellum basal body"/>
    <property type="evidence" value="ECO:0007669"/>
    <property type="project" value="UniProtKB-SubCell"/>
</dbReference>
<keyword evidence="10" id="KW-0966">Cell projection</keyword>
<dbReference type="InterPro" id="IPR001444">
    <property type="entry name" value="Flag_bb_rod_N"/>
</dbReference>
<dbReference type="PROSITE" id="PS00588">
    <property type="entry name" value="FLAGELLA_BB_ROD"/>
    <property type="match status" value="1"/>
</dbReference>
<dbReference type="AlphaFoldDB" id="A0A9D2HQH4"/>
<comment type="subcellular location">
    <subcellularLocation>
        <location evidence="1 5">Bacterial flagellum basal body</location>
    </subcellularLocation>
</comment>
<reference evidence="10" key="1">
    <citation type="journal article" date="2021" name="PeerJ">
        <title>Extensive microbial diversity within the chicken gut microbiome revealed by metagenomics and culture.</title>
        <authorList>
            <person name="Gilroy R."/>
            <person name="Ravi A."/>
            <person name="Getino M."/>
            <person name="Pursley I."/>
            <person name="Horton D.L."/>
            <person name="Alikhan N.F."/>
            <person name="Baker D."/>
            <person name="Gharbi K."/>
            <person name="Hall N."/>
            <person name="Watson M."/>
            <person name="Adriaenssens E.M."/>
            <person name="Foster-Nyarko E."/>
            <person name="Jarju S."/>
            <person name="Secka A."/>
            <person name="Antonio M."/>
            <person name="Oren A."/>
            <person name="Chaudhuri R.R."/>
            <person name="La Ragione R."/>
            <person name="Hildebrand F."/>
            <person name="Pallen M.J."/>
        </authorList>
    </citation>
    <scope>NUCLEOTIDE SEQUENCE</scope>
    <source>
        <strain evidence="10">5032</strain>
    </source>
</reference>
<dbReference type="Gene3D" id="2.60.98.20">
    <property type="entry name" value="Flagellar hook protein FlgE"/>
    <property type="match status" value="1"/>
</dbReference>
<dbReference type="GO" id="GO:0009424">
    <property type="term" value="C:bacterial-type flagellum hook"/>
    <property type="evidence" value="ECO:0007669"/>
    <property type="project" value="TreeGrafter"/>
</dbReference>
<dbReference type="Pfam" id="PF07559">
    <property type="entry name" value="FlgE_D2"/>
    <property type="match status" value="1"/>
</dbReference>
<dbReference type="InterPro" id="IPR020013">
    <property type="entry name" value="Flagellar_FlgE/F/G"/>
</dbReference>
<dbReference type="InterPro" id="IPR019776">
    <property type="entry name" value="Flagellar_basal_body_rod_CS"/>
</dbReference>
<dbReference type="Pfam" id="PF00460">
    <property type="entry name" value="Flg_bb_rod"/>
    <property type="match status" value="1"/>
</dbReference>
<protein>
    <recommendedName>
        <fullName evidence="3 5">Flagellar hook protein FlgE</fullName>
    </recommendedName>
</protein>
<dbReference type="InterPro" id="IPR037925">
    <property type="entry name" value="FlgE/F/G-like"/>
</dbReference>
<evidence type="ECO:0000256" key="2">
    <source>
        <dbReference type="ARBA" id="ARBA00009677"/>
    </source>
</evidence>
<dbReference type="Proteomes" id="UP000823821">
    <property type="component" value="Unassembled WGS sequence"/>
</dbReference>
<keyword evidence="10" id="KW-0282">Flagellum</keyword>
<dbReference type="Pfam" id="PF22692">
    <property type="entry name" value="LlgE_F_G_D1"/>
    <property type="match status" value="1"/>
</dbReference>
<organism evidence="10 11">
    <name type="scientific">Candidatus Desulfovibrio intestinavium</name>
    <dbReference type="NCBI Taxonomy" id="2838534"/>
    <lineage>
        <taxon>Bacteria</taxon>
        <taxon>Pseudomonadati</taxon>
        <taxon>Thermodesulfobacteriota</taxon>
        <taxon>Desulfovibrionia</taxon>
        <taxon>Desulfovibrionales</taxon>
        <taxon>Desulfovibrionaceae</taxon>
        <taxon>Desulfovibrio</taxon>
    </lineage>
</organism>
<evidence type="ECO:0000313" key="10">
    <source>
        <dbReference type="EMBL" id="HJA79683.1"/>
    </source>
</evidence>
<dbReference type="GO" id="GO:0005829">
    <property type="term" value="C:cytosol"/>
    <property type="evidence" value="ECO:0007669"/>
    <property type="project" value="TreeGrafter"/>
</dbReference>
<reference evidence="10" key="2">
    <citation type="submission" date="2021-04" db="EMBL/GenBank/DDBJ databases">
        <authorList>
            <person name="Gilroy R."/>
        </authorList>
    </citation>
    <scope>NUCLEOTIDE SEQUENCE</scope>
    <source>
        <strain evidence="10">5032</strain>
    </source>
</reference>
<dbReference type="Pfam" id="PF06429">
    <property type="entry name" value="Flg_bbr_C"/>
    <property type="match status" value="1"/>
</dbReference>
<sequence>MSGLSASMWTSVSGLLSHSKKMQVVGNNLANVSTIGFKSQRMDFNDYLYTSGASASGSVQMGAGASVYALLGDFSQGSLESTNSFSDLAIDGKGFFGVRDPNSTAINYSRAGDFYFNEKGQLVNPQQYVVQGRPVDNTKRLTFNNGVTDMGTTTDITSAYVGGGSPQDILFESWNINAQRTTHVATTGTGLLNDISNQDKSTSMTSPLTALFDSWNANAEPPLAGSAYAQSSSMKVYDEGGSTHELTIYYDAVALERLNSDGTLGYTLEGLPAGCKVYEYLVTIPPDQDMRSYGGEGYDVQTETWTKEPTRFYDDPVNGTCKNAGILASGVLIFDSAGNLIDQTAYTFGATETPAANNQVAMSPDSKNAWQPTKISNNGYPTFTANFSGQPLANSVSETMTSDTGVTPYSQAEEYIIELDMGLKQVAQPAWNNAQVNSVVLDANNKPYFTSKNANVNGDVAMADGTTQKGVELETDPNMGYYYVMPAGQAHEGEMVFGDVADPNNCTYGDKHGYYTYDGGTRVYGTTAGGNNITYSNGKYVAIGDPTNTEYQYTDGTTLLNKGANNNYCTKATTATAAAGHAGAAEGDDVYGIITITGQTPQTRAVLYDAATGQYYYNEGAGAPFTRQNLTDGLNDARITKNYSTPTGGATIAGVYEHTTSTPTPLNNAVTPITATADNSLASLMTQVTPNGASINLNTNAATMTAAEKQDNAIVANKDTFVNQTEQDGYGSGRMSNMEFDDNGVLYVTYNNGVTLPMWQLCIYDFENYQGLYREGGNLYSATSDSGNAMLGVAGDNGFGRVIGYSIEQSNVDMTTEFVQMISTQRGFQANSKGVTTTDTMLETVINMKR</sequence>
<feature type="domain" description="Flagellar hook protein FlgE/F/G-like D1" evidence="9">
    <location>
        <begin position="89"/>
        <end position="143"/>
    </location>
</feature>
<evidence type="ECO:0000256" key="5">
    <source>
        <dbReference type="RuleBase" id="RU362116"/>
    </source>
</evidence>
<accession>A0A9D2HQH4</accession>